<organism evidence="7 8">
    <name type="scientific">Peronospora destructor</name>
    <dbReference type="NCBI Taxonomy" id="86335"/>
    <lineage>
        <taxon>Eukaryota</taxon>
        <taxon>Sar</taxon>
        <taxon>Stramenopiles</taxon>
        <taxon>Oomycota</taxon>
        <taxon>Peronosporomycetes</taxon>
        <taxon>Peronosporales</taxon>
        <taxon>Peronosporaceae</taxon>
        <taxon>Peronospora</taxon>
    </lineage>
</organism>
<keyword evidence="3 5" id="KW-1133">Transmembrane helix</keyword>
<dbReference type="Gene3D" id="1.10.3430.10">
    <property type="entry name" value="Ammonium transporter AmtB like domains"/>
    <property type="match status" value="1"/>
</dbReference>
<feature type="transmembrane region" description="Helical" evidence="5">
    <location>
        <begin position="110"/>
        <end position="126"/>
    </location>
</feature>
<evidence type="ECO:0000256" key="4">
    <source>
        <dbReference type="ARBA" id="ARBA00023136"/>
    </source>
</evidence>
<accession>A0AAV0TBG5</accession>
<comment type="subcellular location">
    <subcellularLocation>
        <location evidence="1">Membrane</location>
        <topology evidence="1">Multi-pass membrane protein</topology>
    </subcellularLocation>
</comment>
<keyword evidence="8" id="KW-1185">Reference proteome</keyword>
<keyword evidence="4 5" id="KW-0472">Membrane</keyword>
<evidence type="ECO:0000313" key="7">
    <source>
        <dbReference type="EMBL" id="CAI5718401.1"/>
    </source>
</evidence>
<feature type="domain" description="Ammonium transporter AmtB-like" evidence="6">
    <location>
        <begin position="53"/>
        <end position="125"/>
    </location>
</feature>
<evidence type="ECO:0000256" key="5">
    <source>
        <dbReference type="SAM" id="Phobius"/>
    </source>
</evidence>
<reference evidence="7" key="1">
    <citation type="submission" date="2022-12" db="EMBL/GenBank/DDBJ databases">
        <authorList>
            <person name="Webb A."/>
        </authorList>
    </citation>
    <scope>NUCLEOTIDE SEQUENCE</scope>
    <source>
        <strain evidence="7">Pd1</strain>
    </source>
</reference>
<dbReference type="InterPro" id="IPR002229">
    <property type="entry name" value="RhesusRHD"/>
</dbReference>
<dbReference type="EMBL" id="CANTFM010000329">
    <property type="protein sequence ID" value="CAI5718401.1"/>
    <property type="molecule type" value="Genomic_DNA"/>
</dbReference>
<protein>
    <recommendedName>
        <fullName evidence="6">Ammonium transporter AmtB-like domain-containing protein</fullName>
    </recommendedName>
</protein>
<evidence type="ECO:0000256" key="3">
    <source>
        <dbReference type="ARBA" id="ARBA00022989"/>
    </source>
</evidence>
<proteinExistence type="predicted"/>
<dbReference type="AlphaFoldDB" id="A0AAV0TBG5"/>
<gene>
    <name evidence="7" type="ORF">PDE001_LOCUS1858</name>
</gene>
<dbReference type="InterPro" id="IPR024041">
    <property type="entry name" value="NH4_transpt_AmtB-like_dom"/>
</dbReference>
<sequence>MLNRVSTFVDKMWNSATTTQLDTDYNIVTTPTAGGSSSTAGKGFALSLALFQAMCLFFFALKFNMPSPKNNDVDTKSTVSYYTMYMDVHVMIYIGFGFLMTFLRKYSMSAVSLNFLIAVLSFQWGIK</sequence>
<dbReference type="GO" id="GO:0008519">
    <property type="term" value="F:ammonium channel activity"/>
    <property type="evidence" value="ECO:0007669"/>
    <property type="project" value="InterPro"/>
</dbReference>
<dbReference type="PRINTS" id="PR00342">
    <property type="entry name" value="RHESUSRHD"/>
</dbReference>
<evidence type="ECO:0000259" key="6">
    <source>
        <dbReference type="Pfam" id="PF00909"/>
    </source>
</evidence>
<evidence type="ECO:0000256" key="2">
    <source>
        <dbReference type="ARBA" id="ARBA00022692"/>
    </source>
</evidence>
<keyword evidence="2 5" id="KW-0812">Transmembrane</keyword>
<evidence type="ECO:0000313" key="8">
    <source>
        <dbReference type="Proteomes" id="UP001162029"/>
    </source>
</evidence>
<evidence type="ECO:0000256" key="1">
    <source>
        <dbReference type="ARBA" id="ARBA00004141"/>
    </source>
</evidence>
<dbReference type="Proteomes" id="UP001162029">
    <property type="component" value="Unassembled WGS sequence"/>
</dbReference>
<dbReference type="InterPro" id="IPR029020">
    <property type="entry name" value="Ammonium/urea_transptr"/>
</dbReference>
<dbReference type="GO" id="GO:0005886">
    <property type="term" value="C:plasma membrane"/>
    <property type="evidence" value="ECO:0007669"/>
    <property type="project" value="InterPro"/>
</dbReference>
<name>A0AAV0TBG5_9STRA</name>
<feature type="transmembrane region" description="Helical" evidence="5">
    <location>
        <begin position="81"/>
        <end position="103"/>
    </location>
</feature>
<feature type="transmembrane region" description="Helical" evidence="5">
    <location>
        <begin position="43"/>
        <end position="61"/>
    </location>
</feature>
<comment type="caution">
    <text evidence="7">The sequence shown here is derived from an EMBL/GenBank/DDBJ whole genome shotgun (WGS) entry which is preliminary data.</text>
</comment>
<dbReference type="Pfam" id="PF00909">
    <property type="entry name" value="Ammonium_transp"/>
    <property type="match status" value="1"/>
</dbReference>